<dbReference type="FunFam" id="3.40.50.1970:FF:000007">
    <property type="entry name" value="Pentafunctional AROM polypeptide"/>
    <property type="match status" value="1"/>
</dbReference>
<dbReference type="UniPathway" id="UPA00053">
    <property type="reaction ID" value="UER00085"/>
</dbReference>
<feature type="binding site" evidence="18">
    <location>
        <position position="151"/>
    </location>
    <ligand>
        <name>NAD(+)</name>
        <dbReference type="ChEBI" id="CHEBI:57540"/>
    </ligand>
</feature>
<dbReference type="KEGG" id="ohi:H8790_12805"/>
<feature type="binding site" evidence="18">
    <location>
        <position position="142"/>
    </location>
    <ligand>
        <name>NAD(+)</name>
        <dbReference type="ChEBI" id="CHEBI:57540"/>
    </ligand>
</feature>
<keyword evidence="12 18" id="KW-0547">Nucleotide-binding</keyword>
<dbReference type="Pfam" id="PF24621">
    <property type="entry name" value="DHQS_C"/>
    <property type="match status" value="1"/>
</dbReference>
<dbReference type="HAMAP" id="MF_00110">
    <property type="entry name" value="DHQ_synthase"/>
    <property type="match status" value="1"/>
</dbReference>
<feature type="binding site" evidence="18">
    <location>
        <position position="257"/>
    </location>
    <ligand>
        <name>Zn(2+)</name>
        <dbReference type="ChEBI" id="CHEBI:29105"/>
    </ligand>
</feature>
<comment type="cofactor">
    <cofactor evidence="3">
        <name>Zn(2+)</name>
        <dbReference type="ChEBI" id="CHEBI:29105"/>
    </cofactor>
</comment>
<keyword evidence="16 18" id="KW-0456">Lyase</keyword>
<sequence>MPTIHVHTKPEYDIHIGRGLLDRCGELTRAVKAPCRALVLCDTNVEPLYADRVERSFAATGYEVTRHVFPAGEQSKNLAVLGELLNRLGEEGFTRTDLLAALGGGVCGDMGGFAAAVFQRGIDFVQIPTTLLAAVDSSVGGKTAVDLPCGKNMAGCFWQPKAVICDPDLFDTLSPEVFACGMAETIKTGAILDKALFEQLERCDIRSEIEAVVARCCELKRSVVEEDERDLGLRQLLNFGHTIGHGIERTSHFTLPHGYAVAIGMVLMARAAERLGASEEGITERLISILQRYGLPTSTDLPVKTLCEASHMDKKRSGKDITIVVPERLGAAVRRRMTMEELDRWIIKGASV</sequence>
<comment type="catalytic activity">
    <reaction evidence="1 18">
        <text>7-phospho-2-dehydro-3-deoxy-D-arabino-heptonate = 3-dehydroquinate + phosphate</text>
        <dbReference type="Rhea" id="RHEA:21968"/>
        <dbReference type="ChEBI" id="CHEBI:32364"/>
        <dbReference type="ChEBI" id="CHEBI:43474"/>
        <dbReference type="ChEBI" id="CHEBI:58394"/>
        <dbReference type="EC" id="4.2.3.4"/>
    </reaction>
</comment>
<proteinExistence type="inferred from homology"/>
<comment type="similarity">
    <text evidence="6 18">Belongs to the sugar phosphate cyclases superfamily. Dehydroquinate synthase family.</text>
</comment>
<comment type="function">
    <text evidence="18">Catalyzes the conversion of 3-deoxy-D-arabino-heptulosonate 7-phosphate (DAHP) to dehydroquinate (DHQ).</text>
</comment>
<feature type="binding site" evidence="18">
    <location>
        <position position="241"/>
    </location>
    <ligand>
        <name>Zn(2+)</name>
        <dbReference type="ChEBI" id="CHEBI:29105"/>
    </ligand>
</feature>
<dbReference type="GO" id="GO:0008652">
    <property type="term" value="P:amino acid biosynthetic process"/>
    <property type="evidence" value="ECO:0007669"/>
    <property type="project" value="UniProtKB-KW"/>
</dbReference>
<dbReference type="GO" id="GO:0046872">
    <property type="term" value="F:metal ion binding"/>
    <property type="evidence" value="ECO:0007669"/>
    <property type="project" value="UniProtKB-KW"/>
</dbReference>
<dbReference type="PIRSF" id="PIRSF001455">
    <property type="entry name" value="DHQ_synth"/>
    <property type="match status" value="1"/>
</dbReference>
<comment type="cofactor">
    <cofactor evidence="2 18">
        <name>NAD(+)</name>
        <dbReference type="ChEBI" id="CHEBI:57540"/>
    </cofactor>
</comment>
<dbReference type="GO" id="GO:0009423">
    <property type="term" value="P:chorismate biosynthetic process"/>
    <property type="evidence" value="ECO:0007669"/>
    <property type="project" value="UniProtKB-UniRule"/>
</dbReference>
<comment type="pathway">
    <text evidence="5 18">Metabolic intermediate biosynthesis; chorismate biosynthesis; chorismate from D-erythrose 4-phosphate and phosphoenolpyruvate: step 2/7.</text>
</comment>
<evidence type="ECO:0000256" key="1">
    <source>
        <dbReference type="ARBA" id="ARBA00001393"/>
    </source>
</evidence>
<evidence type="ECO:0000256" key="3">
    <source>
        <dbReference type="ARBA" id="ARBA00001947"/>
    </source>
</evidence>
<dbReference type="InterPro" id="IPR030960">
    <property type="entry name" value="DHQS/DOIS_N"/>
</dbReference>
<keyword evidence="22" id="KW-1185">Reference proteome</keyword>
<keyword evidence="14 18" id="KW-0520">NAD</keyword>
<feature type="binding site" evidence="18">
    <location>
        <begin position="105"/>
        <end position="109"/>
    </location>
    <ligand>
        <name>NAD(+)</name>
        <dbReference type="ChEBI" id="CHEBI:57540"/>
    </ligand>
</feature>
<evidence type="ECO:0000256" key="16">
    <source>
        <dbReference type="ARBA" id="ARBA00023239"/>
    </source>
</evidence>
<protein>
    <recommendedName>
        <fullName evidence="8 18">3-dehydroquinate synthase</fullName>
        <shortName evidence="18">DHQS</shortName>
        <ecNumber evidence="7 18">4.2.3.4</ecNumber>
    </recommendedName>
</protein>
<dbReference type="EC" id="4.2.3.4" evidence="7 18"/>
<dbReference type="EMBL" id="CP060490">
    <property type="protein sequence ID" value="QNL44300.1"/>
    <property type="molecule type" value="Genomic_DNA"/>
</dbReference>
<dbReference type="Pfam" id="PF01761">
    <property type="entry name" value="DHQ_synthase"/>
    <property type="match status" value="1"/>
</dbReference>
<keyword evidence="15 18" id="KW-0057">Aromatic amino acid biosynthesis</keyword>
<feature type="domain" description="3-dehydroquinate synthase N-terminal" evidence="19">
    <location>
        <begin position="68"/>
        <end position="178"/>
    </location>
</feature>
<evidence type="ECO:0000256" key="14">
    <source>
        <dbReference type="ARBA" id="ARBA00023027"/>
    </source>
</evidence>
<name>A0A7G9B419_9FIRM</name>
<evidence type="ECO:0000259" key="20">
    <source>
        <dbReference type="Pfam" id="PF24621"/>
    </source>
</evidence>
<reference evidence="21 22" key="1">
    <citation type="submission" date="2020-08" db="EMBL/GenBank/DDBJ databases">
        <authorList>
            <person name="Liu C."/>
            <person name="Sun Q."/>
        </authorList>
    </citation>
    <scope>NUCLEOTIDE SEQUENCE [LARGE SCALE GENOMIC DNA]</scope>
    <source>
        <strain evidence="21 22">NSJ-62</strain>
    </source>
</reference>
<comment type="subcellular location">
    <subcellularLocation>
        <location evidence="4 18">Cytoplasm</location>
    </subcellularLocation>
</comment>
<evidence type="ECO:0000256" key="17">
    <source>
        <dbReference type="ARBA" id="ARBA00023285"/>
    </source>
</evidence>
<dbReference type="Gene3D" id="1.20.1090.10">
    <property type="entry name" value="Dehydroquinate synthase-like - alpha domain"/>
    <property type="match status" value="1"/>
</dbReference>
<evidence type="ECO:0000313" key="21">
    <source>
        <dbReference type="EMBL" id="QNL44300.1"/>
    </source>
</evidence>
<dbReference type="SUPFAM" id="SSF56796">
    <property type="entry name" value="Dehydroquinate synthase-like"/>
    <property type="match status" value="1"/>
</dbReference>
<evidence type="ECO:0000256" key="11">
    <source>
        <dbReference type="ARBA" id="ARBA00022723"/>
    </source>
</evidence>
<evidence type="ECO:0000313" key="22">
    <source>
        <dbReference type="Proteomes" id="UP000515960"/>
    </source>
</evidence>
<comment type="caution">
    <text evidence="18">Lacks conserved residue(s) required for the propagation of feature annotation.</text>
</comment>
<keyword evidence="13 18" id="KW-0862">Zinc</keyword>
<dbReference type="Gene3D" id="3.40.50.1970">
    <property type="match status" value="1"/>
</dbReference>
<dbReference type="InterPro" id="IPR056179">
    <property type="entry name" value="DHQS_C"/>
</dbReference>
<dbReference type="GO" id="GO:0009073">
    <property type="term" value="P:aromatic amino acid family biosynthetic process"/>
    <property type="evidence" value="ECO:0007669"/>
    <property type="project" value="UniProtKB-KW"/>
</dbReference>
<evidence type="ECO:0000256" key="5">
    <source>
        <dbReference type="ARBA" id="ARBA00004661"/>
    </source>
</evidence>
<evidence type="ECO:0000256" key="15">
    <source>
        <dbReference type="ARBA" id="ARBA00023141"/>
    </source>
</evidence>
<evidence type="ECO:0000259" key="19">
    <source>
        <dbReference type="Pfam" id="PF01761"/>
    </source>
</evidence>
<dbReference type="NCBIfam" id="TIGR01357">
    <property type="entry name" value="aroB"/>
    <property type="match status" value="1"/>
</dbReference>
<evidence type="ECO:0000256" key="12">
    <source>
        <dbReference type="ARBA" id="ARBA00022741"/>
    </source>
</evidence>
<gene>
    <name evidence="18 21" type="primary">aroB</name>
    <name evidence="21" type="ORF">H8790_12805</name>
</gene>
<keyword evidence="11 18" id="KW-0479">Metal-binding</keyword>
<keyword evidence="9 18" id="KW-0963">Cytoplasm</keyword>
<dbReference type="Proteomes" id="UP000515960">
    <property type="component" value="Chromosome"/>
</dbReference>
<feature type="binding site" evidence="18">
    <location>
        <begin position="129"/>
        <end position="130"/>
    </location>
    <ligand>
        <name>NAD(+)</name>
        <dbReference type="ChEBI" id="CHEBI:57540"/>
    </ligand>
</feature>
<dbReference type="GO" id="GO:0003856">
    <property type="term" value="F:3-dehydroquinate synthase activity"/>
    <property type="evidence" value="ECO:0007669"/>
    <property type="project" value="UniProtKB-UniRule"/>
</dbReference>
<dbReference type="PANTHER" id="PTHR43622:SF7">
    <property type="entry name" value="3-DEHYDROQUINATE SYNTHASE, CHLOROPLASTIC"/>
    <property type="match status" value="1"/>
</dbReference>
<dbReference type="InterPro" id="IPR050071">
    <property type="entry name" value="Dehydroquinate_synthase"/>
</dbReference>
<dbReference type="AlphaFoldDB" id="A0A7G9B419"/>
<organism evidence="21 22">
    <name type="scientific">Oscillibacter hominis</name>
    <dbReference type="NCBI Taxonomy" id="2763056"/>
    <lineage>
        <taxon>Bacteria</taxon>
        <taxon>Bacillati</taxon>
        <taxon>Bacillota</taxon>
        <taxon>Clostridia</taxon>
        <taxon>Eubacteriales</taxon>
        <taxon>Oscillospiraceae</taxon>
        <taxon>Oscillibacter</taxon>
    </lineage>
</organism>
<evidence type="ECO:0000256" key="9">
    <source>
        <dbReference type="ARBA" id="ARBA00022490"/>
    </source>
</evidence>
<evidence type="ECO:0000256" key="10">
    <source>
        <dbReference type="ARBA" id="ARBA00022605"/>
    </source>
</evidence>
<dbReference type="InterPro" id="IPR030963">
    <property type="entry name" value="DHQ_synth_fam"/>
</dbReference>
<evidence type="ECO:0000256" key="7">
    <source>
        <dbReference type="ARBA" id="ARBA00013031"/>
    </source>
</evidence>
<dbReference type="RefSeq" id="WP_187332901.1">
    <property type="nucleotide sequence ID" value="NZ_CP060490.1"/>
</dbReference>
<feature type="domain" description="3-dehydroquinate synthase C-terminal" evidence="20">
    <location>
        <begin position="181"/>
        <end position="315"/>
    </location>
</feature>
<evidence type="ECO:0000256" key="6">
    <source>
        <dbReference type="ARBA" id="ARBA00005412"/>
    </source>
</evidence>
<evidence type="ECO:0000256" key="4">
    <source>
        <dbReference type="ARBA" id="ARBA00004496"/>
    </source>
</evidence>
<evidence type="ECO:0000256" key="2">
    <source>
        <dbReference type="ARBA" id="ARBA00001911"/>
    </source>
</evidence>
<accession>A0A7G9B419</accession>
<dbReference type="CDD" id="cd08195">
    <property type="entry name" value="DHQS"/>
    <property type="match status" value="1"/>
</dbReference>
<evidence type="ECO:0000256" key="18">
    <source>
        <dbReference type="HAMAP-Rule" id="MF_00110"/>
    </source>
</evidence>
<evidence type="ECO:0000256" key="8">
    <source>
        <dbReference type="ARBA" id="ARBA00017684"/>
    </source>
</evidence>
<comment type="cofactor">
    <cofactor evidence="18">
        <name>Co(2+)</name>
        <dbReference type="ChEBI" id="CHEBI:48828"/>
    </cofactor>
    <cofactor evidence="18">
        <name>Zn(2+)</name>
        <dbReference type="ChEBI" id="CHEBI:29105"/>
    </cofactor>
    <text evidence="18">Binds 1 divalent metal cation per subunit. Can use either Co(2+) or Zn(2+).</text>
</comment>
<dbReference type="GO" id="GO:0005737">
    <property type="term" value="C:cytoplasm"/>
    <property type="evidence" value="ECO:0007669"/>
    <property type="project" value="UniProtKB-SubCell"/>
</dbReference>
<dbReference type="PANTHER" id="PTHR43622">
    <property type="entry name" value="3-DEHYDROQUINATE SYNTHASE"/>
    <property type="match status" value="1"/>
</dbReference>
<keyword evidence="17 18" id="KW-0170">Cobalt</keyword>
<evidence type="ECO:0000256" key="13">
    <source>
        <dbReference type="ARBA" id="ARBA00022833"/>
    </source>
</evidence>
<feature type="binding site" evidence="18">
    <location>
        <position position="184"/>
    </location>
    <ligand>
        <name>Zn(2+)</name>
        <dbReference type="ChEBI" id="CHEBI:29105"/>
    </ligand>
</feature>
<dbReference type="InterPro" id="IPR016037">
    <property type="entry name" value="DHQ_synth_AroB"/>
</dbReference>
<keyword evidence="10 18" id="KW-0028">Amino-acid biosynthesis</keyword>
<dbReference type="GO" id="GO:0000166">
    <property type="term" value="F:nucleotide binding"/>
    <property type="evidence" value="ECO:0007669"/>
    <property type="project" value="UniProtKB-KW"/>
</dbReference>